<dbReference type="InterPro" id="IPR036020">
    <property type="entry name" value="WW_dom_sf"/>
</dbReference>
<dbReference type="PROSITE" id="PS01159">
    <property type="entry name" value="WW_DOMAIN_1"/>
    <property type="match status" value="1"/>
</dbReference>
<dbReference type="OrthoDB" id="2020426at2759"/>
<dbReference type="SMART" id="SM00456">
    <property type="entry name" value="WW"/>
    <property type="match status" value="1"/>
</dbReference>
<evidence type="ECO:0000313" key="3">
    <source>
        <dbReference type="EMBL" id="ETW08309.1"/>
    </source>
</evidence>
<feature type="compositionally biased region" description="Polar residues" evidence="1">
    <location>
        <begin position="320"/>
        <end position="330"/>
    </location>
</feature>
<dbReference type="AlphaFoldDB" id="A0A024UPS8"/>
<proteinExistence type="predicted"/>
<dbReference type="eggNOG" id="ENOG502STYP">
    <property type="taxonomic scope" value="Eukaryota"/>
</dbReference>
<gene>
    <name evidence="3" type="ORF">H310_00923</name>
</gene>
<accession>A0A024UPS8</accession>
<dbReference type="CDD" id="cd00201">
    <property type="entry name" value="WW"/>
    <property type="match status" value="1"/>
</dbReference>
<dbReference type="RefSeq" id="XP_008862114.1">
    <property type="nucleotide sequence ID" value="XM_008863892.1"/>
</dbReference>
<name>A0A024UPS8_9STRA</name>
<dbReference type="GeneID" id="20077973"/>
<reference evidence="3" key="1">
    <citation type="submission" date="2013-12" db="EMBL/GenBank/DDBJ databases">
        <title>The Genome Sequence of Aphanomyces invadans NJM9701.</title>
        <authorList>
            <consortium name="The Broad Institute Genomics Platform"/>
            <person name="Russ C."/>
            <person name="Tyler B."/>
            <person name="van West P."/>
            <person name="Dieguez-Uribeondo J."/>
            <person name="Young S.K."/>
            <person name="Zeng Q."/>
            <person name="Gargeya S."/>
            <person name="Fitzgerald M."/>
            <person name="Abouelleil A."/>
            <person name="Alvarado L."/>
            <person name="Chapman S.B."/>
            <person name="Gainer-Dewar J."/>
            <person name="Goldberg J."/>
            <person name="Griggs A."/>
            <person name="Gujja S."/>
            <person name="Hansen M."/>
            <person name="Howarth C."/>
            <person name="Imamovic A."/>
            <person name="Ireland A."/>
            <person name="Larimer J."/>
            <person name="McCowan C."/>
            <person name="Murphy C."/>
            <person name="Pearson M."/>
            <person name="Poon T.W."/>
            <person name="Priest M."/>
            <person name="Roberts A."/>
            <person name="Saif S."/>
            <person name="Shea T."/>
            <person name="Sykes S."/>
            <person name="Wortman J."/>
            <person name="Nusbaum C."/>
            <person name="Birren B."/>
        </authorList>
    </citation>
    <scope>NUCLEOTIDE SEQUENCE [LARGE SCALE GENOMIC DNA]</scope>
    <source>
        <strain evidence="3">NJM9701</strain>
    </source>
</reference>
<evidence type="ECO:0000259" key="2">
    <source>
        <dbReference type="PROSITE" id="PS50020"/>
    </source>
</evidence>
<feature type="domain" description="WW" evidence="2">
    <location>
        <begin position="512"/>
        <end position="543"/>
    </location>
</feature>
<feature type="region of interest" description="Disordered" evidence="1">
    <location>
        <begin position="320"/>
        <end position="356"/>
    </location>
</feature>
<feature type="region of interest" description="Disordered" evidence="1">
    <location>
        <begin position="260"/>
        <end position="283"/>
    </location>
</feature>
<protein>
    <recommendedName>
        <fullName evidence="2">WW domain-containing protein</fullName>
    </recommendedName>
</protein>
<dbReference type="InterPro" id="IPR001202">
    <property type="entry name" value="WW_dom"/>
</dbReference>
<dbReference type="PANTHER" id="PTHR37028">
    <property type="entry name" value="UNNAMED PRODUCT-RELATED"/>
    <property type="match status" value="1"/>
</dbReference>
<dbReference type="SUPFAM" id="SSF51045">
    <property type="entry name" value="WW domain"/>
    <property type="match status" value="1"/>
</dbReference>
<dbReference type="EMBL" id="KI913953">
    <property type="protein sequence ID" value="ETW08309.1"/>
    <property type="molecule type" value="Genomic_DNA"/>
</dbReference>
<dbReference type="VEuPathDB" id="FungiDB:H310_00923"/>
<dbReference type="Gene3D" id="2.20.70.10">
    <property type="match status" value="1"/>
</dbReference>
<sequence length="543" mass="62663">MGKSTDGGVVPLKQKQLQKQFTDTYQEIQALKEVLKGYLHKTPSSAAPTLDSLSIRAAGGTTNQDECSIDNAPQPVISSMFRPSKESERILANSEQGNMPFLERVKLHVDKHEQSTKLLKRQVQAVEDVETTFSPNINLKSKRMERRIDHLWSWQREKQNKLEARRIAAEEKELSQVQPVPICSAKSSQMLLRWSTNNRSNNVRPDRVEDRLHRYGETICAKRRARRRESHCPFQPTLSSHSAQLHRNGDVHTRLFNLAAKKPPPDPPVVVTTKHPSIAPLDPHTSQLCSRLHNEANAHQEKLEQIRAAEARHLTQLQNAPKISATSSRLARNVSVRKPSPSPASQNQQTQKKRVIPAKEAEKVYLKQVQWKQQKEARASQEREVQLQLEIAECTFANPYRPEEDSPVKGNDMYFRKAMEWERRRQQLVSEKQQRLLVEKLKDCTFHPHTNPAPNEELAKKQPTLDSILSKFRAEQRDNCLRTPPKHQEWNPNRALRASRNCLRISAGEDARILPYPWEEYVTEDGYLYYVNTLTRESQWEFP</sequence>
<organism evidence="3">
    <name type="scientific">Aphanomyces invadans</name>
    <dbReference type="NCBI Taxonomy" id="157072"/>
    <lineage>
        <taxon>Eukaryota</taxon>
        <taxon>Sar</taxon>
        <taxon>Stramenopiles</taxon>
        <taxon>Oomycota</taxon>
        <taxon>Saprolegniomycetes</taxon>
        <taxon>Saprolegniales</taxon>
        <taxon>Verrucalvaceae</taxon>
        <taxon>Aphanomyces</taxon>
    </lineage>
</organism>
<dbReference type="PANTHER" id="PTHR37028:SF4">
    <property type="entry name" value="ALMS MOTIF DOMAIN-CONTAINING PROTEIN"/>
    <property type="match status" value="1"/>
</dbReference>
<dbReference type="Pfam" id="PF00397">
    <property type="entry name" value="WW"/>
    <property type="match status" value="1"/>
</dbReference>
<dbReference type="PROSITE" id="PS50020">
    <property type="entry name" value="WW_DOMAIN_2"/>
    <property type="match status" value="1"/>
</dbReference>
<evidence type="ECO:0000256" key="1">
    <source>
        <dbReference type="SAM" id="MobiDB-lite"/>
    </source>
</evidence>